<proteinExistence type="predicted"/>
<name>A0ABC9TTL2_CLOSY</name>
<evidence type="ECO:0000313" key="1">
    <source>
        <dbReference type="EMBL" id="ERI74688.1"/>
    </source>
</evidence>
<protein>
    <submittedName>
        <fullName evidence="1">Uncharacterized protein</fullName>
    </submittedName>
</protein>
<dbReference type="Proteomes" id="UP000016491">
    <property type="component" value="Unassembled WGS sequence"/>
</dbReference>
<organism evidence="1 2">
    <name type="scientific">[Clostridium] symbiosum ATCC 14940</name>
    <dbReference type="NCBI Taxonomy" id="411472"/>
    <lineage>
        <taxon>Bacteria</taxon>
        <taxon>Bacillati</taxon>
        <taxon>Bacillota</taxon>
        <taxon>Clostridia</taxon>
        <taxon>Lachnospirales</taxon>
        <taxon>Lachnospiraceae</taxon>
        <taxon>Otoolea</taxon>
    </lineage>
</organism>
<reference evidence="1 2" key="1">
    <citation type="submission" date="2013-07" db="EMBL/GenBank/DDBJ databases">
        <authorList>
            <person name="Weinstock G."/>
            <person name="Sodergren E."/>
            <person name="Wylie T."/>
            <person name="Fulton L."/>
            <person name="Fulton R."/>
            <person name="Fronick C."/>
            <person name="O'Laughlin M."/>
            <person name="Godfrey J."/>
            <person name="Miner T."/>
            <person name="Herter B."/>
            <person name="Appelbaum E."/>
            <person name="Cordes M."/>
            <person name="Lek S."/>
            <person name="Wollam A."/>
            <person name="Pepin K.H."/>
            <person name="Palsikar V.B."/>
            <person name="Mitreva M."/>
            <person name="Wilson R.K."/>
        </authorList>
    </citation>
    <scope>NUCLEOTIDE SEQUENCE [LARGE SCALE GENOMIC DNA]</scope>
    <source>
        <strain evidence="1 2">ATCC 14940</strain>
    </source>
</reference>
<comment type="caution">
    <text evidence="1">The sequence shown here is derived from an EMBL/GenBank/DDBJ whole genome shotgun (WGS) entry which is preliminary data.</text>
</comment>
<sequence length="78" mass="9387">MDIFTIFSQKKRLELYKKYNICKNSIPMYKIHPIIYKFHEFNGDMPLLTALLGRDEEHILVRFRKDKPARLISIMISD</sequence>
<accession>A0ABC9TTL2</accession>
<dbReference type="AlphaFoldDB" id="A0ABC9TTL2"/>
<evidence type="ECO:0000313" key="2">
    <source>
        <dbReference type="Proteomes" id="UP000016491"/>
    </source>
</evidence>
<dbReference type="EMBL" id="AWSU01000303">
    <property type="protein sequence ID" value="ERI74688.1"/>
    <property type="molecule type" value="Genomic_DNA"/>
</dbReference>
<gene>
    <name evidence="1" type="ORF">CLOSYM_03772</name>
</gene>